<dbReference type="Proteomes" id="UP000266568">
    <property type="component" value="Unassembled WGS sequence"/>
</dbReference>
<dbReference type="AlphaFoldDB" id="A0A397PJK6"/>
<reference evidence="2 3" key="1">
    <citation type="submission" date="2018-08" db="EMBL/GenBank/DDBJ databases">
        <title>Genomic Encyclopedia of Type Strains, Phase IV (KMG-IV): sequencing the most valuable type-strain genomes for metagenomic binning, comparative biology and taxonomic classification.</title>
        <authorList>
            <person name="Goeker M."/>
        </authorList>
    </citation>
    <scope>NUCLEOTIDE SEQUENCE [LARGE SCALE GENOMIC DNA]</scope>
    <source>
        <strain evidence="2 3">DSM 25527</strain>
    </source>
</reference>
<comment type="caution">
    <text evidence="2">The sequence shown here is derived from an EMBL/GenBank/DDBJ whole genome shotgun (WGS) entry which is preliminary data.</text>
</comment>
<keyword evidence="3" id="KW-1185">Reference proteome</keyword>
<feature type="region of interest" description="Disordered" evidence="1">
    <location>
        <begin position="43"/>
        <end position="77"/>
    </location>
</feature>
<dbReference type="EMBL" id="QXDC01000002">
    <property type="protein sequence ID" value="RIA45881.1"/>
    <property type="molecule type" value="Genomic_DNA"/>
</dbReference>
<proteinExistence type="predicted"/>
<feature type="compositionally biased region" description="Low complexity" evidence="1">
    <location>
        <begin position="59"/>
        <end position="77"/>
    </location>
</feature>
<evidence type="ECO:0000313" key="3">
    <source>
        <dbReference type="Proteomes" id="UP000266568"/>
    </source>
</evidence>
<name>A0A397PJK6_9SPHN</name>
<gene>
    <name evidence="2" type="ORF">DFR49_0409</name>
</gene>
<evidence type="ECO:0000313" key="2">
    <source>
        <dbReference type="EMBL" id="RIA45881.1"/>
    </source>
</evidence>
<sequence>MRIVLLTAGLCLAACQQAPQNASDAQTTQAAGNMEFTEVPPDESVAVGADGSSSRDDLAPAGSDAAATPPPATAAGSLPPADAAYRYVGRWAATRQLCATGAWRFHERRLDTAGEVSCTFDKIEKAPGGYDIAATCLAEGNRTGDTIELRFAESARAMLVSSKMWDGIGLSYCGPVE</sequence>
<protein>
    <submittedName>
        <fullName evidence="2">Uncharacterized protein</fullName>
    </submittedName>
</protein>
<organism evidence="2 3">
    <name type="scientific">Hephaestia caeni</name>
    <dbReference type="NCBI Taxonomy" id="645617"/>
    <lineage>
        <taxon>Bacteria</taxon>
        <taxon>Pseudomonadati</taxon>
        <taxon>Pseudomonadota</taxon>
        <taxon>Alphaproteobacteria</taxon>
        <taxon>Sphingomonadales</taxon>
        <taxon>Sphingomonadaceae</taxon>
        <taxon>Hephaestia</taxon>
    </lineage>
</organism>
<dbReference type="OrthoDB" id="7595923at2"/>
<dbReference type="RefSeq" id="WP_119034362.1">
    <property type="nucleotide sequence ID" value="NZ_QXDC01000002.1"/>
</dbReference>
<accession>A0A397PJK6</accession>
<evidence type="ECO:0000256" key="1">
    <source>
        <dbReference type="SAM" id="MobiDB-lite"/>
    </source>
</evidence>